<evidence type="ECO:0000256" key="1">
    <source>
        <dbReference type="SAM" id="Phobius"/>
    </source>
</evidence>
<feature type="transmembrane region" description="Helical" evidence="1">
    <location>
        <begin position="76"/>
        <end position="97"/>
    </location>
</feature>
<keyword evidence="1" id="KW-0472">Membrane</keyword>
<sequence length="179" mass="20280">MQRSVIIGSIWFQLLWFMAVLGRETLIWPLLILVVATYLWSWRNRVISFELVALLGFGLTIDFIHVRVGVFQFEAATIIGLPSWLVLLWCMFAWYAVMMKPVIQKVKPLIVVIFGAGGGTLSYIAGARFGAVELPWGIWHSSIALVAAWTVLSAIIVTINQIQMRSDRQRTAYKENNPI</sequence>
<dbReference type="InterPro" id="IPR021306">
    <property type="entry name" value="DUF2878"/>
</dbReference>
<gene>
    <name evidence="2" type="ORF">JQC93_07165</name>
</gene>
<keyword evidence="3" id="KW-1185">Reference proteome</keyword>
<evidence type="ECO:0000313" key="3">
    <source>
        <dbReference type="Proteomes" id="UP000809621"/>
    </source>
</evidence>
<organism evidence="2 3">
    <name type="scientific">Vibrio ulleungensis</name>
    <dbReference type="NCBI Taxonomy" id="2807619"/>
    <lineage>
        <taxon>Bacteria</taxon>
        <taxon>Pseudomonadati</taxon>
        <taxon>Pseudomonadota</taxon>
        <taxon>Gammaproteobacteria</taxon>
        <taxon>Vibrionales</taxon>
        <taxon>Vibrionaceae</taxon>
        <taxon>Vibrio</taxon>
    </lineage>
</organism>
<accession>A0ABS2HGK9</accession>
<dbReference type="Proteomes" id="UP000809621">
    <property type="component" value="Unassembled WGS sequence"/>
</dbReference>
<keyword evidence="1" id="KW-0812">Transmembrane</keyword>
<feature type="transmembrane region" description="Helical" evidence="1">
    <location>
        <begin position="51"/>
        <end position="70"/>
    </location>
</feature>
<proteinExistence type="predicted"/>
<dbReference type="RefSeq" id="WP_205157779.1">
    <property type="nucleotide sequence ID" value="NZ_JAFEUM010000002.1"/>
</dbReference>
<name>A0ABS2HGK9_9VIBR</name>
<feature type="transmembrane region" description="Helical" evidence="1">
    <location>
        <begin position="109"/>
        <end position="126"/>
    </location>
</feature>
<evidence type="ECO:0000313" key="2">
    <source>
        <dbReference type="EMBL" id="MBM7036189.1"/>
    </source>
</evidence>
<dbReference type="Pfam" id="PF11086">
    <property type="entry name" value="DUF2878"/>
    <property type="match status" value="1"/>
</dbReference>
<comment type="caution">
    <text evidence="2">The sequence shown here is derived from an EMBL/GenBank/DDBJ whole genome shotgun (WGS) entry which is preliminary data.</text>
</comment>
<reference evidence="2 3" key="1">
    <citation type="submission" date="2021-02" db="EMBL/GenBank/DDBJ databases">
        <authorList>
            <person name="Park J.-S."/>
        </authorList>
    </citation>
    <scope>NUCLEOTIDE SEQUENCE [LARGE SCALE GENOMIC DNA]</scope>
    <source>
        <strain evidence="2 3">188UL20-2</strain>
    </source>
</reference>
<feature type="transmembrane region" description="Helical" evidence="1">
    <location>
        <begin position="14"/>
        <end position="39"/>
    </location>
</feature>
<protein>
    <submittedName>
        <fullName evidence="2">DUF2878 domain-containing protein</fullName>
    </submittedName>
</protein>
<feature type="transmembrane region" description="Helical" evidence="1">
    <location>
        <begin position="138"/>
        <end position="160"/>
    </location>
</feature>
<dbReference type="EMBL" id="JAFEUM010000002">
    <property type="protein sequence ID" value="MBM7036189.1"/>
    <property type="molecule type" value="Genomic_DNA"/>
</dbReference>
<keyword evidence="1" id="KW-1133">Transmembrane helix</keyword>